<dbReference type="InterPro" id="IPR051817">
    <property type="entry name" value="FDH_cytochrome_b556_subunit"/>
</dbReference>
<dbReference type="STRING" id="1167006.UWK_03039"/>
<feature type="transmembrane region" description="Helical" evidence="6">
    <location>
        <begin position="122"/>
        <end position="140"/>
    </location>
</feature>
<feature type="transmembrane region" description="Helical" evidence="6">
    <location>
        <begin position="81"/>
        <end position="110"/>
    </location>
</feature>
<evidence type="ECO:0000256" key="5">
    <source>
        <dbReference type="ARBA" id="ARBA00023136"/>
    </source>
</evidence>
<dbReference type="GO" id="GO:0009061">
    <property type="term" value="P:anaerobic respiration"/>
    <property type="evidence" value="ECO:0007669"/>
    <property type="project" value="TreeGrafter"/>
</dbReference>
<name>M1P7X3_DESSD</name>
<dbReference type="HOGENOM" id="CLU_049007_0_0_7"/>
<feature type="transmembrane region" description="Helical" evidence="6">
    <location>
        <begin position="320"/>
        <end position="341"/>
    </location>
</feature>
<evidence type="ECO:0000256" key="2">
    <source>
        <dbReference type="ARBA" id="ARBA00022475"/>
    </source>
</evidence>
<feature type="transmembrane region" description="Helical" evidence="6">
    <location>
        <begin position="160"/>
        <end position="188"/>
    </location>
</feature>
<dbReference type="OrthoDB" id="9768158at2"/>
<feature type="transmembrane region" description="Helical" evidence="6">
    <location>
        <begin position="348"/>
        <end position="365"/>
    </location>
</feature>
<feature type="transmembrane region" description="Helical" evidence="6">
    <location>
        <begin position="200"/>
        <end position="226"/>
    </location>
</feature>
<evidence type="ECO:0000256" key="6">
    <source>
        <dbReference type="SAM" id="Phobius"/>
    </source>
</evidence>
<dbReference type="PANTHER" id="PTHR30074">
    <property type="entry name" value="FORMATE DEHYDROGENASE, NITRATE-INDUCIBLE, CYTOCHROME B556 FDN SUBUNIT"/>
    <property type="match status" value="1"/>
</dbReference>
<proteinExistence type="predicted"/>
<keyword evidence="5 6" id="KW-0472">Membrane</keyword>
<dbReference type="AlphaFoldDB" id="M1P7X3"/>
<evidence type="ECO:0000256" key="4">
    <source>
        <dbReference type="ARBA" id="ARBA00022989"/>
    </source>
</evidence>
<organism evidence="7 8">
    <name type="scientific">Desulfocapsa sulfexigens (strain DSM 10523 / SB164P1)</name>
    <dbReference type="NCBI Taxonomy" id="1167006"/>
    <lineage>
        <taxon>Bacteria</taxon>
        <taxon>Pseudomonadati</taxon>
        <taxon>Thermodesulfobacteriota</taxon>
        <taxon>Desulfobulbia</taxon>
        <taxon>Desulfobulbales</taxon>
        <taxon>Desulfocapsaceae</taxon>
        <taxon>Desulfocapsa</taxon>
    </lineage>
</organism>
<dbReference type="PANTHER" id="PTHR30074:SF4">
    <property type="entry name" value="NI_FE-HYDROGENASE 2 B-TYPE CYTOCHROME SUBUNIT-RELATED"/>
    <property type="match status" value="1"/>
</dbReference>
<evidence type="ECO:0000313" key="8">
    <source>
        <dbReference type="Proteomes" id="UP000011721"/>
    </source>
</evidence>
<dbReference type="Proteomes" id="UP000011721">
    <property type="component" value="Chromosome"/>
</dbReference>
<feature type="transmembrane region" description="Helical" evidence="6">
    <location>
        <begin position="385"/>
        <end position="404"/>
    </location>
</feature>
<feature type="transmembrane region" description="Helical" evidence="6">
    <location>
        <begin position="241"/>
        <end position="267"/>
    </location>
</feature>
<keyword evidence="2" id="KW-1003">Cell membrane</keyword>
<evidence type="ECO:0000256" key="3">
    <source>
        <dbReference type="ARBA" id="ARBA00022692"/>
    </source>
</evidence>
<keyword evidence="8" id="KW-1185">Reference proteome</keyword>
<dbReference type="eggNOG" id="COG5557">
    <property type="taxonomic scope" value="Bacteria"/>
</dbReference>
<keyword evidence="4 6" id="KW-1133">Transmembrane helix</keyword>
<accession>M1P7X3</accession>
<evidence type="ECO:0000256" key="1">
    <source>
        <dbReference type="ARBA" id="ARBA00004651"/>
    </source>
</evidence>
<gene>
    <name evidence="7" type="ordered locus">UWK_03039</name>
</gene>
<feature type="transmembrane region" description="Helical" evidence="6">
    <location>
        <begin position="279"/>
        <end position="300"/>
    </location>
</feature>
<sequence>MKLFSKERPDIPIVNHLKADGTEWTVKEKLWLGLSVSEYKKQFFRNPVNWLMIAIFAVGVPLIVGRYIFGLGWVTHASNDYPWGLFLGFGLFGMVPLSASGFMLGTTVELFGRKDFHAIERLALLNGLLGYFFAVLFLEVDLGMPWRLPYPMFVSLGPAAVLFLVAWHVATYLSVQIAEVLPAFFEWIGWLKGKRIIRKYVLGLTVAGIILSTLHQGALGALFTYAPAKVHPLWLSVNFQWIHFFCSSIFAGLSMVIIASTLIKNFMGWRCDDEFKDNLDYITIGLAKGASYAMITYLIIKIVAVAHDQEWSYLLTGWGSYYMLELGVAVVLPMFMFAIGIRNKWVTLIRFGAFIAAFGIIWNRLNTALICYNWQMYQEIPHWKEVWITITIYSLYFLTYRFIVYRLPIVYGWKGEK</sequence>
<dbReference type="KEGG" id="dsf:UWK_03039"/>
<evidence type="ECO:0000313" key="7">
    <source>
        <dbReference type="EMBL" id="AGF79568.1"/>
    </source>
</evidence>
<keyword evidence="3 6" id="KW-0812">Transmembrane</keyword>
<reference evidence="8" key="1">
    <citation type="journal article" date="2013" name="Stand. Genomic Sci.">
        <title>Complete genome sequence of Desulfocapsa sulfexigens, a marine deltaproteobacterium specialized in disproportionating inorganic sulfur compounds.</title>
        <authorList>
            <person name="Finster K.W."/>
            <person name="Kjeldsen K.U."/>
            <person name="Kube M."/>
            <person name="Reinhardt R."/>
            <person name="Mussmann M."/>
            <person name="Amann R."/>
            <person name="Schreiber L."/>
        </authorList>
    </citation>
    <scope>NUCLEOTIDE SEQUENCE [LARGE SCALE GENOMIC DNA]</scope>
    <source>
        <strain evidence="8">DSM 10523 / SB164P1</strain>
    </source>
</reference>
<protein>
    <submittedName>
        <fullName evidence="7">Polysulfide reductase</fullName>
    </submittedName>
</protein>
<dbReference type="RefSeq" id="WP_015405252.1">
    <property type="nucleotide sequence ID" value="NC_020304.1"/>
</dbReference>
<dbReference type="EMBL" id="CP003985">
    <property type="protein sequence ID" value="AGF79568.1"/>
    <property type="molecule type" value="Genomic_DNA"/>
</dbReference>
<dbReference type="PATRIC" id="fig|1167006.5.peg.3281"/>
<feature type="transmembrane region" description="Helical" evidence="6">
    <location>
        <begin position="48"/>
        <end position="69"/>
    </location>
</feature>
<comment type="subcellular location">
    <subcellularLocation>
        <location evidence="1">Cell membrane</location>
        <topology evidence="1">Multi-pass membrane protein</topology>
    </subcellularLocation>
</comment>
<dbReference type="GO" id="GO:0005886">
    <property type="term" value="C:plasma membrane"/>
    <property type="evidence" value="ECO:0007669"/>
    <property type="project" value="UniProtKB-SubCell"/>
</dbReference>